<dbReference type="Proteomes" id="UP001596411">
    <property type="component" value="Unassembled WGS sequence"/>
</dbReference>
<feature type="domain" description="Putative zinc-finger" evidence="1">
    <location>
        <begin position="8"/>
        <end position="41"/>
    </location>
</feature>
<accession>A0ABW2ER30</accession>
<evidence type="ECO:0000259" key="1">
    <source>
        <dbReference type="Pfam" id="PF13490"/>
    </source>
</evidence>
<evidence type="ECO:0000313" key="3">
    <source>
        <dbReference type="Proteomes" id="UP001596411"/>
    </source>
</evidence>
<evidence type="ECO:0000313" key="2">
    <source>
        <dbReference type="EMBL" id="MFC7088446.1"/>
    </source>
</evidence>
<dbReference type="InterPro" id="IPR041916">
    <property type="entry name" value="Anti_sigma_zinc_sf"/>
</dbReference>
<gene>
    <name evidence="2" type="ORF">ACFQH5_02635</name>
</gene>
<dbReference type="InterPro" id="IPR027383">
    <property type="entry name" value="Znf_put"/>
</dbReference>
<sequence>MMPREPSCEEVMARLFDYLDQELEAPDRAVIEHHLARCHACFGRAEFERRLRARLSEAMDTPAPPRLRRRLERLLDELETANSDGEGDSPWSPS</sequence>
<dbReference type="Pfam" id="PF13490">
    <property type="entry name" value="zf-HC2"/>
    <property type="match status" value="1"/>
</dbReference>
<proteinExistence type="predicted"/>
<keyword evidence="3" id="KW-1185">Reference proteome</keyword>
<reference evidence="3" key="1">
    <citation type="journal article" date="2019" name="Int. J. Syst. Evol. Microbiol.">
        <title>The Global Catalogue of Microorganisms (GCM) 10K type strain sequencing project: providing services to taxonomists for standard genome sequencing and annotation.</title>
        <authorList>
            <consortium name="The Broad Institute Genomics Platform"/>
            <consortium name="The Broad Institute Genome Sequencing Center for Infectious Disease"/>
            <person name="Wu L."/>
            <person name="Ma J."/>
        </authorList>
    </citation>
    <scope>NUCLEOTIDE SEQUENCE [LARGE SCALE GENOMIC DNA]</scope>
    <source>
        <strain evidence="3">CGMCC 1.13666</strain>
    </source>
</reference>
<protein>
    <submittedName>
        <fullName evidence="2">Anti-sigma factor family protein</fullName>
    </submittedName>
</protein>
<organism evidence="2 3">
    <name type="scientific">Halomonas salifodinae</name>
    <dbReference type="NCBI Taxonomy" id="438745"/>
    <lineage>
        <taxon>Bacteria</taxon>
        <taxon>Pseudomonadati</taxon>
        <taxon>Pseudomonadota</taxon>
        <taxon>Gammaproteobacteria</taxon>
        <taxon>Oceanospirillales</taxon>
        <taxon>Halomonadaceae</taxon>
        <taxon>Halomonas</taxon>
    </lineage>
</organism>
<dbReference type="RefSeq" id="WP_346061722.1">
    <property type="nucleotide sequence ID" value="NZ_BAAADR010000004.1"/>
</dbReference>
<comment type="caution">
    <text evidence="2">The sequence shown here is derived from an EMBL/GenBank/DDBJ whole genome shotgun (WGS) entry which is preliminary data.</text>
</comment>
<dbReference type="Gene3D" id="1.10.10.1320">
    <property type="entry name" value="Anti-sigma factor, zinc-finger domain"/>
    <property type="match status" value="1"/>
</dbReference>
<name>A0ABW2ER30_9GAMM</name>
<dbReference type="EMBL" id="JBHSZP010000002">
    <property type="protein sequence ID" value="MFC7088446.1"/>
    <property type="molecule type" value="Genomic_DNA"/>
</dbReference>